<dbReference type="Gene3D" id="1.10.10.1100">
    <property type="entry name" value="BFD-like [2Fe-2S]-binding domain"/>
    <property type="match status" value="1"/>
</dbReference>
<dbReference type="SUPFAM" id="SSF51905">
    <property type="entry name" value="FAD/NAD(P)-binding domain"/>
    <property type="match status" value="1"/>
</dbReference>
<dbReference type="PRINTS" id="PR00411">
    <property type="entry name" value="PNDRDTASEI"/>
</dbReference>
<feature type="domain" description="FAD/NAD(P)-binding" evidence="4">
    <location>
        <begin position="13"/>
        <end position="332"/>
    </location>
</feature>
<evidence type="ECO:0000313" key="6">
    <source>
        <dbReference type="Proteomes" id="UP001602123"/>
    </source>
</evidence>
<keyword evidence="6" id="KW-1185">Reference proteome</keyword>
<comment type="caution">
    <text evidence="5">The sequence shown here is derived from an EMBL/GenBank/DDBJ whole genome shotgun (WGS) entry which is preliminary data.</text>
</comment>
<evidence type="ECO:0000256" key="2">
    <source>
        <dbReference type="SAM" id="MobiDB-lite"/>
    </source>
</evidence>
<accession>A0ABW6TYM8</accession>
<dbReference type="InterPro" id="IPR051691">
    <property type="entry name" value="Metab_Enz_Cyan_OpOx_G3PDH"/>
</dbReference>
<protein>
    <submittedName>
        <fullName evidence="5">FAD-dependent oxidoreductase</fullName>
    </submittedName>
</protein>
<dbReference type="Pfam" id="PF04324">
    <property type="entry name" value="Fer2_BFD"/>
    <property type="match status" value="1"/>
</dbReference>
<evidence type="ECO:0000313" key="5">
    <source>
        <dbReference type="EMBL" id="MFF4217688.1"/>
    </source>
</evidence>
<dbReference type="InterPro" id="IPR007419">
    <property type="entry name" value="BFD-like_2Fe2S-bd_dom"/>
</dbReference>
<dbReference type="InterPro" id="IPR017224">
    <property type="entry name" value="Opine_Oxase_asu/HCN_bsu"/>
</dbReference>
<gene>
    <name evidence="5" type="ORF">ACFYZM_15610</name>
</gene>
<dbReference type="InterPro" id="IPR036188">
    <property type="entry name" value="FAD/NAD-bd_sf"/>
</dbReference>
<organism evidence="5 6">
    <name type="scientific">Streptomyces nondiastaticus</name>
    <dbReference type="NCBI Taxonomy" id="3154512"/>
    <lineage>
        <taxon>Bacteria</taxon>
        <taxon>Bacillati</taxon>
        <taxon>Actinomycetota</taxon>
        <taxon>Actinomycetes</taxon>
        <taxon>Kitasatosporales</taxon>
        <taxon>Streptomycetaceae</taxon>
        <taxon>Streptomyces</taxon>
    </lineage>
</organism>
<evidence type="ECO:0000256" key="1">
    <source>
        <dbReference type="ARBA" id="ARBA00023002"/>
    </source>
</evidence>
<sequence>MSGPLPIPSPPLVVVVGAGPAGSRAALSAARCGARVVLVDSGERVGGRYGRRPAAVTDGAVASAGHPLEPAVAVQPRIEHLAGATVWALEPGPAPGRHLVHLQQGPADDRGRPVRTLTADALVLCTGAFDRTLPFPGWELPGVVTAGGAQALAEGQRTAVGARAVVSGTGPFLLPVALSLLDVGAHVLGVYEAGNPARWLRSPAAALRDGGPGRLAELGSYAAGLARGRVPYRTRHAVVAAHGRDRVEAVTVARLDAGWHPVPGSEQRLAPVDTVCVGYGFTPQLELPLAAGCAVRDGHVVVDGRQATTVPGVYAAGEITGIAGAPAAAAEGELAGLAAVADLAERLWAATGGTAGPVGGAAGEAADRAARRTANRAADGAGAGTGLVPPPPARVAAAAARVRSGQRFGQALARAHPVPGGWRGWLREDTLVCRCEEVSYGELRDAVVARGTDGMRALKLACRAGLGACQGRVCGRNTAELAAAFLGSPVADPHAMDRRPLAHPVRLGDLAGPPDEAGDVTADPPVSPDTR</sequence>
<dbReference type="InterPro" id="IPR041854">
    <property type="entry name" value="BFD-like_2Fe2S-bd_dom_sf"/>
</dbReference>
<feature type="region of interest" description="Disordered" evidence="2">
    <location>
        <begin position="503"/>
        <end position="531"/>
    </location>
</feature>
<dbReference type="RefSeq" id="WP_388627426.1">
    <property type="nucleotide sequence ID" value="NZ_JBIAUT010000004.1"/>
</dbReference>
<evidence type="ECO:0000259" key="3">
    <source>
        <dbReference type="Pfam" id="PF04324"/>
    </source>
</evidence>
<reference evidence="5 6" key="1">
    <citation type="submission" date="2024-10" db="EMBL/GenBank/DDBJ databases">
        <title>The Natural Products Discovery Center: Release of the First 8490 Sequenced Strains for Exploring Actinobacteria Biosynthetic Diversity.</title>
        <authorList>
            <person name="Kalkreuter E."/>
            <person name="Kautsar S.A."/>
            <person name="Yang D."/>
            <person name="Bader C.D."/>
            <person name="Teijaro C.N."/>
            <person name="Fluegel L."/>
            <person name="Davis C.M."/>
            <person name="Simpson J.R."/>
            <person name="Lauterbach L."/>
            <person name="Steele A.D."/>
            <person name="Gui C."/>
            <person name="Meng S."/>
            <person name="Li G."/>
            <person name="Viehrig K."/>
            <person name="Ye F."/>
            <person name="Su P."/>
            <person name="Kiefer A.F."/>
            <person name="Nichols A."/>
            <person name="Cepeda A.J."/>
            <person name="Yan W."/>
            <person name="Fan B."/>
            <person name="Jiang Y."/>
            <person name="Adhikari A."/>
            <person name="Zheng C.-J."/>
            <person name="Schuster L."/>
            <person name="Cowan T.M."/>
            <person name="Smanski M.J."/>
            <person name="Chevrette M.G."/>
            <person name="De Carvalho L.P.S."/>
            <person name="Shen B."/>
        </authorList>
    </citation>
    <scope>NUCLEOTIDE SEQUENCE [LARGE SCALE GENOMIC DNA]</scope>
    <source>
        <strain evidence="5 6">NPDC001650</strain>
    </source>
</reference>
<dbReference type="Pfam" id="PF07992">
    <property type="entry name" value="Pyr_redox_2"/>
    <property type="match status" value="1"/>
</dbReference>
<evidence type="ECO:0000259" key="4">
    <source>
        <dbReference type="Pfam" id="PF07992"/>
    </source>
</evidence>
<feature type="domain" description="BFD-like [2Fe-2S]-binding" evidence="3">
    <location>
        <begin position="431"/>
        <end position="481"/>
    </location>
</feature>
<dbReference type="InterPro" id="IPR023753">
    <property type="entry name" value="FAD/NAD-binding_dom"/>
</dbReference>
<dbReference type="CDD" id="cd19946">
    <property type="entry name" value="GlpA-like_Fer2_BFD-like"/>
    <property type="match status" value="1"/>
</dbReference>
<dbReference type="EMBL" id="JBIAUT010000004">
    <property type="protein sequence ID" value="MFF4217688.1"/>
    <property type="molecule type" value="Genomic_DNA"/>
</dbReference>
<dbReference type="PIRSF" id="PIRSF037495">
    <property type="entry name" value="Opine_OX_OoxA/HcnB"/>
    <property type="match status" value="1"/>
</dbReference>
<name>A0ABW6TYM8_9ACTN</name>
<dbReference type="Gene3D" id="3.50.50.60">
    <property type="entry name" value="FAD/NAD(P)-binding domain"/>
    <property type="match status" value="2"/>
</dbReference>
<proteinExistence type="predicted"/>
<dbReference type="Proteomes" id="UP001602123">
    <property type="component" value="Unassembled WGS sequence"/>
</dbReference>
<dbReference type="PANTHER" id="PTHR42949">
    <property type="entry name" value="ANAEROBIC GLYCEROL-3-PHOSPHATE DEHYDROGENASE SUBUNIT B"/>
    <property type="match status" value="1"/>
</dbReference>
<dbReference type="PANTHER" id="PTHR42949:SF3">
    <property type="entry name" value="ANAEROBIC GLYCEROL-3-PHOSPHATE DEHYDROGENASE SUBUNIT B"/>
    <property type="match status" value="1"/>
</dbReference>
<keyword evidence="1" id="KW-0560">Oxidoreductase</keyword>
<dbReference type="PRINTS" id="PR00368">
    <property type="entry name" value="FADPNR"/>
</dbReference>